<dbReference type="Gene3D" id="3.10.20.30">
    <property type="match status" value="1"/>
</dbReference>
<organism evidence="4 5">
    <name type="scientific">Nitrogeniibacter mangrovi</name>
    <dbReference type="NCBI Taxonomy" id="2016596"/>
    <lineage>
        <taxon>Bacteria</taxon>
        <taxon>Pseudomonadati</taxon>
        <taxon>Pseudomonadota</taxon>
        <taxon>Betaproteobacteria</taxon>
        <taxon>Rhodocyclales</taxon>
        <taxon>Zoogloeaceae</taxon>
        <taxon>Nitrogeniibacter</taxon>
    </lineage>
</organism>
<evidence type="ECO:0000313" key="4">
    <source>
        <dbReference type="EMBL" id="QID17659.1"/>
    </source>
</evidence>
<evidence type="ECO:0000256" key="2">
    <source>
        <dbReference type="ARBA" id="ARBA00024200"/>
    </source>
</evidence>
<accession>A0A6C1B3T8</accession>
<dbReference type="GO" id="GO:0000166">
    <property type="term" value="F:nucleotide binding"/>
    <property type="evidence" value="ECO:0007669"/>
    <property type="project" value="UniProtKB-KW"/>
</dbReference>
<evidence type="ECO:0000256" key="3">
    <source>
        <dbReference type="ARBA" id="ARBA00024247"/>
    </source>
</evidence>
<dbReference type="UniPathway" id="UPA00344"/>
<protein>
    <recommendedName>
        <fullName evidence="3">Molybdopterin synthase sulfur carrier subunit</fullName>
    </recommendedName>
</protein>
<keyword evidence="5" id="KW-1185">Reference proteome</keyword>
<gene>
    <name evidence="4" type="primary">moaD</name>
    <name evidence="4" type="ORF">G3580_08390</name>
</gene>
<evidence type="ECO:0000313" key="5">
    <source>
        <dbReference type="Proteomes" id="UP000501991"/>
    </source>
</evidence>
<proteinExistence type="inferred from homology"/>
<sequence>MSIELRYFASLREALGQADETLELPAGVDTVGALRAHLAARGETWARLAPGHNVRAAVNHAMVGDDAAVQGGDEVAFFPPVTGG</sequence>
<dbReference type="Pfam" id="PF02597">
    <property type="entry name" value="ThiS"/>
    <property type="match status" value="1"/>
</dbReference>
<name>A0A6C1B3T8_9RHOO</name>
<dbReference type="KEGG" id="azq:G3580_08390"/>
<dbReference type="GO" id="GO:1990133">
    <property type="term" value="C:molybdopterin adenylyltransferase complex"/>
    <property type="evidence" value="ECO:0007669"/>
    <property type="project" value="TreeGrafter"/>
</dbReference>
<dbReference type="SUPFAM" id="SSF54285">
    <property type="entry name" value="MoaD/ThiS"/>
    <property type="match status" value="1"/>
</dbReference>
<dbReference type="CDD" id="cd00754">
    <property type="entry name" value="Ubl_MoaD"/>
    <property type="match status" value="1"/>
</dbReference>
<comment type="similarity">
    <text evidence="2">Belongs to the MoaD family.</text>
</comment>
<dbReference type="NCBIfam" id="TIGR01682">
    <property type="entry name" value="moaD"/>
    <property type="match status" value="1"/>
</dbReference>
<dbReference type="RefSeq" id="WP_173764823.1">
    <property type="nucleotide sequence ID" value="NZ_CP048836.1"/>
</dbReference>
<dbReference type="InterPro" id="IPR016155">
    <property type="entry name" value="Mopterin_synth/thiamin_S_b"/>
</dbReference>
<dbReference type="InterPro" id="IPR044672">
    <property type="entry name" value="MOCS2A"/>
</dbReference>
<keyword evidence="1" id="KW-0547">Nucleotide-binding</keyword>
<dbReference type="InterPro" id="IPR012675">
    <property type="entry name" value="Beta-grasp_dom_sf"/>
</dbReference>
<dbReference type="InterPro" id="IPR003749">
    <property type="entry name" value="ThiS/MoaD-like"/>
</dbReference>
<dbReference type="EMBL" id="CP048836">
    <property type="protein sequence ID" value="QID17659.1"/>
    <property type="molecule type" value="Genomic_DNA"/>
</dbReference>
<dbReference type="PANTHER" id="PTHR33359">
    <property type="entry name" value="MOLYBDOPTERIN SYNTHASE SULFUR CARRIER SUBUNIT"/>
    <property type="match status" value="1"/>
</dbReference>
<dbReference type="AlphaFoldDB" id="A0A6C1B3T8"/>
<dbReference type="PANTHER" id="PTHR33359:SF1">
    <property type="entry name" value="MOLYBDOPTERIN SYNTHASE SULFUR CARRIER SUBUNIT"/>
    <property type="match status" value="1"/>
</dbReference>
<dbReference type="Proteomes" id="UP000501991">
    <property type="component" value="Chromosome"/>
</dbReference>
<reference evidence="4 5" key="1">
    <citation type="submission" date="2020-02" db="EMBL/GenBank/DDBJ databases">
        <title>Nitrogenibacter mangrovi gen. nov., sp. nov. isolated from mangrove sediment, a denitrifying betaproteobacterium.</title>
        <authorList>
            <person name="Liao H."/>
            <person name="Tian Y."/>
        </authorList>
    </citation>
    <scope>NUCLEOTIDE SEQUENCE [LARGE SCALE GENOMIC DNA]</scope>
    <source>
        <strain evidence="4 5">M9-3-2</strain>
    </source>
</reference>
<dbReference type="GO" id="GO:0006777">
    <property type="term" value="P:Mo-molybdopterin cofactor biosynthetic process"/>
    <property type="evidence" value="ECO:0007669"/>
    <property type="project" value="InterPro"/>
</dbReference>
<evidence type="ECO:0000256" key="1">
    <source>
        <dbReference type="ARBA" id="ARBA00022741"/>
    </source>
</evidence>